<keyword evidence="6" id="KW-0378">Hydrolase</keyword>
<evidence type="ECO:0000256" key="1">
    <source>
        <dbReference type="ARBA" id="ARBA00001946"/>
    </source>
</evidence>
<evidence type="ECO:0000256" key="4">
    <source>
        <dbReference type="ARBA" id="ARBA00022553"/>
    </source>
</evidence>
<evidence type="ECO:0000256" key="5">
    <source>
        <dbReference type="ARBA" id="ARBA00022723"/>
    </source>
</evidence>
<proteinExistence type="inferred from homology"/>
<dbReference type="PROSITE" id="PS00123">
    <property type="entry name" value="ALKALINE_PHOSPHATASE"/>
    <property type="match status" value="1"/>
</dbReference>
<dbReference type="EMBL" id="JABKKE010000001">
    <property type="protein sequence ID" value="NPE12864.1"/>
    <property type="molecule type" value="Genomic_DNA"/>
</dbReference>
<keyword evidence="7" id="KW-0862">Zinc</keyword>
<gene>
    <name evidence="10" type="ORF">HPS55_00690</name>
</gene>
<protein>
    <submittedName>
        <fullName evidence="10">Alkaline phosphatase</fullName>
    </submittedName>
</protein>
<dbReference type="InterPro" id="IPR017850">
    <property type="entry name" value="Alkaline_phosphatase_core_sf"/>
</dbReference>
<keyword evidence="11" id="KW-1185">Reference proteome</keyword>
<comment type="caution">
    <text evidence="10">The sequence shown here is derived from an EMBL/GenBank/DDBJ whole genome shotgun (WGS) entry which is preliminary data.</text>
</comment>
<dbReference type="Gene3D" id="3.40.720.10">
    <property type="entry name" value="Alkaline Phosphatase, subunit A"/>
    <property type="match status" value="1"/>
</dbReference>
<dbReference type="Pfam" id="PF00245">
    <property type="entry name" value="Alk_phosphatase"/>
    <property type="match status" value="1"/>
</dbReference>
<evidence type="ECO:0000256" key="3">
    <source>
        <dbReference type="ARBA" id="ARBA00005984"/>
    </source>
</evidence>
<sequence>MSIMTMAQSQVKYVFYFIGDGMGVNQVNVTETYLAALKGRIGFEPILMSSLPVVGLVNTYSGTNGVTDSAAGGTALATGSKTKNGALGLTVDLQNDVQSVASWAKDTGAAVGVATSVAVDHATPAAFYAHVPKRQMYYEIGKQLIASGYDYFGGSDFHKANEKPEEGSLYEQAAKAGYTIAKGYNDYMKKARTAGKMILLQSDEANSKLDHDRIPYAIDRKKGDLTLEEITRAGINFLSRQQKNGFFLMVEGGMIDYACHRNDIGTVINEVLDMDKAIKVAYEFYSQHPDETIIIISADHETGGLVMGKGPYELHTDLLRFQKMSKPEFQRHLNDLYKKHPKRFNWTLVEKELKAQFGFGDGITLTDEQTARLKKRWTAIEDAVKDNGKVNERINDLGETACRIISEAAMISWASGGHSNGYVPIYAIGPGTEVFQGRIDNIEIAPAIGKITGWKKQ</sequence>
<dbReference type="PANTHER" id="PTHR11596">
    <property type="entry name" value="ALKALINE PHOSPHATASE"/>
    <property type="match status" value="1"/>
</dbReference>
<organism evidence="10 11">
    <name type="scientific">Xylanibacter rodentium</name>
    <dbReference type="NCBI Taxonomy" id="2736289"/>
    <lineage>
        <taxon>Bacteria</taxon>
        <taxon>Pseudomonadati</taxon>
        <taxon>Bacteroidota</taxon>
        <taxon>Bacteroidia</taxon>
        <taxon>Bacteroidales</taxon>
        <taxon>Prevotellaceae</taxon>
        <taxon>Xylanibacter</taxon>
    </lineage>
</organism>
<comment type="cofactor">
    <cofactor evidence="2">
        <name>Zn(2+)</name>
        <dbReference type="ChEBI" id="CHEBI:29105"/>
    </cofactor>
</comment>
<keyword evidence="8" id="KW-0460">Magnesium</keyword>
<comment type="cofactor">
    <cofactor evidence="1">
        <name>Mg(2+)</name>
        <dbReference type="ChEBI" id="CHEBI:18420"/>
    </cofactor>
</comment>
<dbReference type="SUPFAM" id="SSF53649">
    <property type="entry name" value="Alkaline phosphatase-like"/>
    <property type="match status" value="1"/>
</dbReference>
<evidence type="ECO:0000313" key="11">
    <source>
        <dbReference type="Proteomes" id="UP001193734"/>
    </source>
</evidence>
<dbReference type="CDD" id="cd16012">
    <property type="entry name" value="ALP"/>
    <property type="match status" value="1"/>
</dbReference>
<dbReference type="PRINTS" id="PR00113">
    <property type="entry name" value="ALKPHPHTASE"/>
</dbReference>
<reference evidence="10 11" key="1">
    <citation type="submission" date="2020-05" db="EMBL/GenBank/DDBJ databases">
        <title>Distinct polysaccharide utilization as determinants for interspecies competition between intestinal Prevotella spp.</title>
        <authorList>
            <person name="Galvez E.J.C."/>
            <person name="Iljazovic A."/>
            <person name="Strowig T."/>
        </authorList>
    </citation>
    <scope>NUCLEOTIDE SEQUENCE [LARGE SCALE GENOMIC DNA]</scope>
    <source>
        <strain evidence="10 11">PROD</strain>
    </source>
</reference>
<dbReference type="PANTHER" id="PTHR11596:SF5">
    <property type="entry name" value="ALKALINE PHOSPHATASE"/>
    <property type="match status" value="1"/>
</dbReference>
<comment type="similarity">
    <text evidence="3 9">Belongs to the alkaline phosphatase family.</text>
</comment>
<dbReference type="Gene3D" id="1.10.60.40">
    <property type="match status" value="1"/>
</dbReference>
<dbReference type="InterPro" id="IPR018299">
    <property type="entry name" value="Alkaline_phosphatase_AS"/>
</dbReference>
<name>A0ABX2AQF4_9BACT</name>
<evidence type="ECO:0000313" key="10">
    <source>
        <dbReference type="EMBL" id="NPE12864.1"/>
    </source>
</evidence>
<keyword evidence="5" id="KW-0479">Metal-binding</keyword>
<dbReference type="InterPro" id="IPR001952">
    <property type="entry name" value="Alkaline_phosphatase"/>
</dbReference>
<dbReference type="SMART" id="SM00098">
    <property type="entry name" value="alkPPc"/>
    <property type="match status" value="1"/>
</dbReference>
<evidence type="ECO:0000256" key="7">
    <source>
        <dbReference type="ARBA" id="ARBA00022833"/>
    </source>
</evidence>
<evidence type="ECO:0000256" key="9">
    <source>
        <dbReference type="RuleBase" id="RU003946"/>
    </source>
</evidence>
<evidence type="ECO:0000256" key="8">
    <source>
        <dbReference type="ARBA" id="ARBA00022842"/>
    </source>
</evidence>
<keyword evidence="4" id="KW-0597">Phosphoprotein</keyword>
<dbReference type="Proteomes" id="UP001193734">
    <property type="component" value="Unassembled WGS sequence"/>
</dbReference>
<evidence type="ECO:0000256" key="2">
    <source>
        <dbReference type="ARBA" id="ARBA00001947"/>
    </source>
</evidence>
<accession>A0ABX2AQF4</accession>
<evidence type="ECO:0000256" key="6">
    <source>
        <dbReference type="ARBA" id="ARBA00022801"/>
    </source>
</evidence>